<reference evidence="2" key="1">
    <citation type="submission" date="2021-06" db="EMBL/GenBank/DDBJ databases">
        <authorList>
            <person name="Kallberg Y."/>
            <person name="Tangrot J."/>
            <person name="Rosling A."/>
        </authorList>
    </citation>
    <scope>NUCLEOTIDE SEQUENCE</scope>
    <source>
        <strain evidence="2">IN212</strain>
    </source>
</reference>
<evidence type="ECO:0000313" key="3">
    <source>
        <dbReference type="Proteomes" id="UP000789396"/>
    </source>
</evidence>
<organism evidence="2 3">
    <name type="scientific">Racocetra fulgida</name>
    <dbReference type="NCBI Taxonomy" id="60492"/>
    <lineage>
        <taxon>Eukaryota</taxon>
        <taxon>Fungi</taxon>
        <taxon>Fungi incertae sedis</taxon>
        <taxon>Mucoromycota</taxon>
        <taxon>Glomeromycotina</taxon>
        <taxon>Glomeromycetes</taxon>
        <taxon>Diversisporales</taxon>
        <taxon>Gigasporaceae</taxon>
        <taxon>Racocetra</taxon>
    </lineage>
</organism>
<dbReference type="AlphaFoldDB" id="A0A9N9AZ91"/>
<feature type="region of interest" description="Disordered" evidence="1">
    <location>
        <begin position="85"/>
        <end position="107"/>
    </location>
</feature>
<feature type="non-terminal residue" evidence="2">
    <location>
        <position position="107"/>
    </location>
</feature>
<accession>A0A9N9AZ91</accession>
<gene>
    <name evidence="2" type="ORF">RFULGI_LOCUS4499</name>
</gene>
<feature type="compositionally biased region" description="Low complexity" evidence="1">
    <location>
        <begin position="30"/>
        <end position="41"/>
    </location>
</feature>
<feature type="region of interest" description="Disordered" evidence="1">
    <location>
        <begin position="1"/>
        <end position="63"/>
    </location>
</feature>
<name>A0A9N9AZ91_9GLOM</name>
<dbReference type="Proteomes" id="UP000789396">
    <property type="component" value="Unassembled WGS sequence"/>
</dbReference>
<comment type="caution">
    <text evidence="2">The sequence shown here is derived from an EMBL/GenBank/DDBJ whole genome shotgun (WGS) entry which is preliminary data.</text>
</comment>
<sequence>HRSDFDMIIDEIESQASQTSQAPKKGRKLTTSSHGSYSTTSVYNLNKSVTSNSDLSPASNETTQLSKCKKRLSDLALDCLDLNVSNDVNEPDESDDIEPDDEAVLRL</sequence>
<keyword evidence="3" id="KW-1185">Reference proteome</keyword>
<protein>
    <submittedName>
        <fullName evidence="2">11862_t:CDS:1</fullName>
    </submittedName>
</protein>
<evidence type="ECO:0000313" key="2">
    <source>
        <dbReference type="EMBL" id="CAG8547489.1"/>
    </source>
</evidence>
<feature type="compositionally biased region" description="Acidic residues" evidence="1">
    <location>
        <begin position="89"/>
        <end position="107"/>
    </location>
</feature>
<proteinExistence type="predicted"/>
<dbReference type="EMBL" id="CAJVPZ010004524">
    <property type="protein sequence ID" value="CAG8547489.1"/>
    <property type="molecule type" value="Genomic_DNA"/>
</dbReference>
<evidence type="ECO:0000256" key="1">
    <source>
        <dbReference type="SAM" id="MobiDB-lite"/>
    </source>
</evidence>
<feature type="compositionally biased region" description="Polar residues" evidence="1">
    <location>
        <begin position="42"/>
        <end position="63"/>
    </location>
</feature>